<dbReference type="OrthoDB" id="10484085at2759"/>
<organism evidence="3 4">
    <name type="scientific">Chlorella sorokiniana</name>
    <name type="common">Freshwater green alga</name>
    <dbReference type="NCBI Taxonomy" id="3076"/>
    <lineage>
        <taxon>Eukaryota</taxon>
        <taxon>Viridiplantae</taxon>
        <taxon>Chlorophyta</taxon>
        <taxon>core chlorophytes</taxon>
        <taxon>Trebouxiophyceae</taxon>
        <taxon>Chlorellales</taxon>
        <taxon>Chlorellaceae</taxon>
        <taxon>Chlorella clade</taxon>
        <taxon>Chlorella</taxon>
    </lineage>
</organism>
<feature type="coiled-coil region" evidence="1">
    <location>
        <begin position="1"/>
        <end position="42"/>
    </location>
</feature>
<dbReference type="AlphaFoldDB" id="A0A2P6TX22"/>
<proteinExistence type="predicted"/>
<dbReference type="Proteomes" id="UP000239899">
    <property type="component" value="Unassembled WGS sequence"/>
</dbReference>
<keyword evidence="1" id="KW-0175">Coiled coil</keyword>
<sequence length="220" mass="23027">MGAYRQEADEMKDTMRAMRDEQESLKAELATLKAAQQAKQAQQAPAGGDVQGQLLAALLGNSPMGTMLAGMLTGGGPPGKKSATGKRKAPAAGGGAAKKRGMCGGGGAAAAAAATAAEAEAQKRAAALKQKNEPWVVERADGTRGIWPADVSDEELRQMLDEFQEAPLKVGISYTRVAQSATFRHKVLAVPHKKSADGERLYYINRAALIGQAKKRGLEV</sequence>
<keyword evidence="4" id="KW-1185">Reference proteome</keyword>
<accession>A0A2P6TX22</accession>
<feature type="region of interest" description="Disordered" evidence="2">
    <location>
        <begin position="74"/>
        <end position="99"/>
    </location>
</feature>
<comment type="caution">
    <text evidence="3">The sequence shown here is derived from an EMBL/GenBank/DDBJ whole genome shotgun (WGS) entry which is preliminary data.</text>
</comment>
<evidence type="ECO:0000256" key="2">
    <source>
        <dbReference type="SAM" id="MobiDB-lite"/>
    </source>
</evidence>
<reference evidence="3 4" key="1">
    <citation type="journal article" date="2018" name="Plant J.">
        <title>Genome sequences of Chlorella sorokiniana UTEX 1602 and Micractinium conductrix SAG 241.80: implications to maltose excretion by a green alga.</title>
        <authorList>
            <person name="Arriola M.B."/>
            <person name="Velmurugan N."/>
            <person name="Zhang Y."/>
            <person name="Plunkett M.H."/>
            <person name="Hondzo H."/>
            <person name="Barney B.M."/>
        </authorList>
    </citation>
    <scope>NUCLEOTIDE SEQUENCE [LARGE SCALE GENOMIC DNA]</scope>
    <source>
        <strain evidence="4">UTEX 1602</strain>
    </source>
</reference>
<dbReference type="EMBL" id="LHPG02000005">
    <property type="protein sequence ID" value="PRW58613.1"/>
    <property type="molecule type" value="Genomic_DNA"/>
</dbReference>
<protein>
    <submittedName>
        <fullName evidence="3">Uncharacterized protein</fullName>
    </submittedName>
</protein>
<name>A0A2P6TX22_CHLSO</name>
<evidence type="ECO:0000313" key="3">
    <source>
        <dbReference type="EMBL" id="PRW58613.1"/>
    </source>
</evidence>
<evidence type="ECO:0000313" key="4">
    <source>
        <dbReference type="Proteomes" id="UP000239899"/>
    </source>
</evidence>
<evidence type="ECO:0000256" key="1">
    <source>
        <dbReference type="SAM" id="Coils"/>
    </source>
</evidence>
<gene>
    <name evidence="3" type="ORF">C2E21_2919</name>
</gene>